<dbReference type="PRINTS" id="PR00111">
    <property type="entry name" value="ABHYDROLASE"/>
</dbReference>
<dbReference type="AlphaFoldDB" id="A0A7V3VTT0"/>
<dbReference type="InterPro" id="IPR029058">
    <property type="entry name" value="AB_hydrolase_fold"/>
</dbReference>
<feature type="domain" description="AB hydrolase-1" evidence="1">
    <location>
        <begin position="20"/>
        <end position="132"/>
    </location>
</feature>
<protein>
    <submittedName>
        <fullName evidence="2">Alpha/beta hydrolase</fullName>
    </submittedName>
</protein>
<proteinExistence type="predicted"/>
<dbReference type="InterPro" id="IPR000073">
    <property type="entry name" value="AB_hydrolase_1"/>
</dbReference>
<dbReference type="PANTHER" id="PTHR43798">
    <property type="entry name" value="MONOACYLGLYCEROL LIPASE"/>
    <property type="match status" value="1"/>
</dbReference>
<dbReference type="EMBL" id="DTPE01000270">
    <property type="protein sequence ID" value="HGE75811.1"/>
    <property type="molecule type" value="Genomic_DNA"/>
</dbReference>
<evidence type="ECO:0000313" key="2">
    <source>
        <dbReference type="EMBL" id="HGE75811.1"/>
    </source>
</evidence>
<evidence type="ECO:0000259" key="1">
    <source>
        <dbReference type="Pfam" id="PF00561"/>
    </source>
</evidence>
<dbReference type="Gene3D" id="3.40.50.1820">
    <property type="entry name" value="alpha/beta hydrolase"/>
    <property type="match status" value="1"/>
</dbReference>
<dbReference type="SUPFAM" id="SSF53474">
    <property type="entry name" value="alpha/beta-Hydrolases"/>
    <property type="match status" value="1"/>
</dbReference>
<dbReference type="GO" id="GO:0016787">
    <property type="term" value="F:hydrolase activity"/>
    <property type="evidence" value="ECO:0007669"/>
    <property type="project" value="UniProtKB-KW"/>
</dbReference>
<dbReference type="InterPro" id="IPR050266">
    <property type="entry name" value="AB_hydrolase_sf"/>
</dbReference>
<dbReference type="Pfam" id="PF00561">
    <property type="entry name" value="Abhydrolase_1"/>
    <property type="match status" value="1"/>
</dbReference>
<name>A0A7V3VTT0_9BACT</name>
<keyword evidence="2" id="KW-0378">Hydrolase</keyword>
<organism evidence="2">
    <name type="scientific">Mesoaciditoga lauensis</name>
    <dbReference type="NCBI Taxonomy" id="1495039"/>
    <lineage>
        <taxon>Bacteria</taxon>
        <taxon>Thermotogati</taxon>
        <taxon>Thermotogota</taxon>
        <taxon>Thermotogae</taxon>
        <taxon>Mesoaciditogales</taxon>
        <taxon>Mesoaciditogaceae</taxon>
        <taxon>Mesoaciditoga</taxon>
    </lineage>
</organism>
<gene>
    <name evidence="2" type="ORF">ENX73_06790</name>
</gene>
<accession>A0A7V3VTT0</accession>
<comment type="caution">
    <text evidence="2">The sequence shown here is derived from an EMBL/GenBank/DDBJ whole genome shotgun (WGS) entry which is preliminary data.</text>
</comment>
<sequence>MFVQIDNVKIFYETKGNGMPVIYVHGNFASSKWFEKVMDVPSSKVYAIDLPNFGNSGWIEEISIEKYSYYLWKFVENLKIEKSILVGHSLGGAVVLKRVIDHPENFSGMFLVDPAPANGLKTLEVVYSVLESFKNHPDFLEKSLEGIMPTKQEMAKILVEEGMKMNPKAFSGNARALERYDYSKDLSKINIPVEVLWGTLDPIVSRNDLEKMVTLIPKAKFDLLEGIGHSLIVENPKIFTELLVKFENGLRKQ</sequence>
<reference evidence="2" key="1">
    <citation type="journal article" date="2020" name="mSystems">
        <title>Genome- and Community-Level Interaction Insights into Carbon Utilization and Element Cycling Functions of Hydrothermarchaeota in Hydrothermal Sediment.</title>
        <authorList>
            <person name="Zhou Z."/>
            <person name="Liu Y."/>
            <person name="Xu W."/>
            <person name="Pan J."/>
            <person name="Luo Z.H."/>
            <person name="Li M."/>
        </authorList>
    </citation>
    <scope>NUCLEOTIDE SEQUENCE [LARGE SCALE GENOMIC DNA]</scope>
    <source>
        <strain evidence="2">SpSt-966</strain>
    </source>
</reference>